<gene>
    <name evidence="5" type="ORF">VSP0166_LOCUS7318</name>
</gene>
<dbReference type="PANTHER" id="PTHR42690:SF1">
    <property type="entry name" value="THREONINE SYNTHASE-LIKE 2"/>
    <property type="match status" value="1"/>
</dbReference>
<name>A0A7S4MDZ6_9EUKA</name>
<dbReference type="InterPro" id="IPR036052">
    <property type="entry name" value="TrpB-like_PALP_sf"/>
</dbReference>
<accession>A0A7S4MDZ6</accession>
<dbReference type="Pfam" id="PF24857">
    <property type="entry name" value="THR4_C"/>
    <property type="match status" value="1"/>
</dbReference>
<evidence type="ECO:0000256" key="3">
    <source>
        <dbReference type="ARBA" id="ARBA00022898"/>
    </source>
</evidence>
<dbReference type="SUPFAM" id="SSF53686">
    <property type="entry name" value="Tryptophan synthase beta subunit-like PLP-dependent enzymes"/>
    <property type="match status" value="1"/>
</dbReference>
<dbReference type="EMBL" id="HBKP01010364">
    <property type="protein sequence ID" value="CAE2216313.1"/>
    <property type="molecule type" value="Transcribed_RNA"/>
</dbReference>
<evidence type="ECO:0000256" key="4">
    <source>
        <dbReference type="PIRSR" id="PIRSR604450-51"/>
    </source>
</evidence>
<keyword evidence="3 4" id="KW-0663">Pyridoxal phosphate</keyword>
<sequence>MFMEEIPKHDLENIIEQAITFPVCTSHFVGNETLRFDSSSDYAKVSWANDSIHILELFHGPTYTFKDIGMQFLGRLMGYLLDQQEKQEKISILVATSGDTGSAAIHAVENHPLIELFVLYPGNGRISNLQERQMATNTSDNIHCIRFDGCSDDVDVVVSRLFQTESLKPFRLTTLNSVNIGRILMQTVHFIFSYVQCFATKILQSAKDGKPLPPVRFCIPTGGLGNGSSCYLAKCMGLPVERIIMAVNENDTISRTLATGTFKMEDVKVTNAPAMDICNPYNIERLLYLMSNRNAELVQSFIKNQSLPAGAKLDNKVFESLKNQFSSYSADQSEVCSTIKNIHKQWNEIIDPHTAVAVCVAKKLPESDNSDTPLICVATAHPAKFPETIENITGEPYTLPEPLQCLLEKQLHVTDMELDTMEDSVAEMIRQFYPRQ</sequence>
<dbReference type="GO" id="GO:0030170">
    <property type="term" value="F:pyridoxal phosphate binding"/>
    <property type="evidence" value="ECO:0007669"/>
    <property type="project" value="TreeGrafter"/>
</dbReference>
<comment type="cofactor">
    <cofactor evidence="1 4">
        <name>pyridoxal 5'-phosphate</name>
        <dbReference type="ChEBI" id="CHEBI:597326"/>
    </cofactor>
</comment>
<protein>
    <recommendedName>
        <fullName evidence="6">Threonine synthase</fullName>
    </recommendedName>
</protein>
<dbReference type="NCBIfam" id="TIGR00260">
    <property type="entry name" value="thrC"/>
    <property type="match status" value="1"/>
</dbReference>
<evidence type="ECO:0000256" key="1">
    <source>
        <dbReference type="ARBA" id="ARBA00001933"/>
    </source>
</evidence>
<dbReference type="GO" id="GO:0046360">
    <property type="term" value="P:2-oxobutyrate biosynthetic process"/>
    <property type="evidence" value="ECO:0007669"/>
    <property type="project" value="TreeGrafter"/>
</dbReference>
<dbReference type="InterPro" id="IPR051166">
    <property type="entry name" value="Threonine_Synthase"/>
</dbReference>
<evidence type="ECO:0000256" key="2">
    <source>
        <dbReference type="ARBA" id="ARBA00005517"/>
    </source>
</evidence>
<reference evidence="5" key="1">
    <citation type="submission" date="2021-01" db="EMBL/GenBank/DDBJ databases">
        <authorList>
            <person name="Corre E."/>
            <person name="Pelletier E."/>
            <person name="Niang G."/>
            <person name="Scheremetjew M."/>
            <person name="Finn R."/>
            <person name="Kale V."/>
            <person name="Holt S."/>
            <person name="Cochrane G."/>
            <person name="Meng A."/>
            <person name="Brown T."/>
            <person name="Cohen L."/>
        </authorList>
    </citation>
    <scope>NUCLEOTIDE SEQUENCE</scope>
    <source>
        <strain evidence="5">DIVA3 518/3/11/1/6</strain>
    </source>
</reference>
<dbReference type="Gene3D" id="3.40.50.1100">
    <property type="match status" value="2"/>
</dbReference>
<comment type="similarity">
    <text evidence="2">Belongs to the threonine synthase family.</text>
</comment>
<evidence type="ECO:0000313" key="5">
    <source>
        <dbReference type="EMBL" id="CAE2216313.1"/>
    </source>
</evidence>
<evidence type="ECO:0008006" key="6">
    <source>
        <dbReference type="Google" id="ProtNLM"/>
    </source>
</evidence>
<dbReference type="GO" id="GO:0009071">
    <property type="term" value="P:serine family amino acid catabolic process"/>
    <property type="evidence" value="ECO:0007669"/>
    <property type="project" value="TreeGrafter"/>
</dbReference>
<feature type="modified residue" description="N6-(pyridoxal phosphate)lysine" evidence="4">
    <location>
        <position position="66"/>
    </location>
</feature>
<organism evidence="5">
    <name type="scientific">Vannella robusta</name>
    <dbReference type="NCBI Taxonomy" id="1487602"/>
    <lineage>
        <taxon>Eukaryota</taxon>
        <taxon>Amoebozoa</taxon>
        <taxon>Discosea</taxon>
        <taxon>Flabellinia</taxon>
        <taxon>Vannellidae</taxon>
        <taxon>Vannella</taxon>
    </lineage>
</organism>
<dbReference type="PANTHER" id="PTHR42690">
    <property type="entry name" value="THREONINE SYNTHASE FAMILY MEMBER"/>
    <property type="match status" value="1"/>
</dbReference>
<dbReference type="AlphaFoldDB" id="A0A7S4MDZ6"/>
<proteinExistence type="inferred from homology"/>
<dbReference type="InterPro" id="IPR004450">
    <property type="entry name" value="Thr_synthase-like"/>
</dbReference>